<evidence type="ECO:0000313" key="4">
    <source>
        <dbReference type="EMBL" id="VBB68796.1"/>
    </source>
</evidence>
<dbReference type="AlphaFoldDB" id="A0A484H4P3"/>
<dbReference type="PIRSF" id="PIRSF029557">
    <property type="entry name" value="UCP029557"/>
    <property type="match status" value="1"/>
</dbReference>
<feature type="domain" description="DUF1285" evidence="3">
    <location>
        <begin position="85"/>
        <end position="179"/>
    </location>
</feature>
<sequence length="187" mass="20934">MTSRKRQERQSVARFNFSTGSQPDSGHHSFHIRIDRHGIWHYRGSPINRQELVCLFASLLTRQADGSYWLVTPGEAGWIDVEDVPFIAVEMFVAGHGRKQCVSLRTNVDEIITVDRLHPLRMTAGSASGEAVPYVTVRNGLEARLSRAVFYELVAVGVEEKREAGSLFGIWSSEAFFPLGRLDSTIS</sequence>
<dbReference type="EMBL" id="LR026963">
    <property type="protein sequence ID" value="VBB68796.1"/>
    <property type="molecule type" value="Genomic_DNA"/>
</dbReference>
<reference evidence="4" key="1">
    <citation type="submission" date="2018-10" db="EMBL/GenBank/DDBJ databases">
        <authorList>
            <person name="Gruber-Vodicka H."/>
            <person name="Jaeckle O."/>
        </authorList>
    </citation>
    <scope>NUCLEOTIDE SEQUENCE</scope>
</reference>
<dbReference type="Pfam" id="PF06938">
    <property type="entry name" value="DUF1285_N"/>
    <property type="match status" value="1"/>
</dbReference>
<dbReference type="Gene3D" id="3.10.540.10">
    <property type="entry name" value="duf1285 like domain"/>
    <property type="match status" value="1"/>
</dbReference>
<protein>
    <submittedName>
        <fullName evidence="4">FIG003620: Proteophosphoglycan</fullName>
    </submittedName>
</protein>
<dbReference type="InterPro" id="IPR023361">
    <property type="entry name" value="DUF1285_beta_roll_sf"/>
</dbReference>
<gene>
    <name evidence="4" type="ORF">RIEGSTA812A_PEG_269</name>
</gene>
<dbReference type="InterPro" id="IPR010707">
    <property type="entry name" value="DUF1285"/>
</dbReference>
<dbReference type="Gene3D" id="2.30.270.10">
    <property type="entry name" value="duf1285 protein"/>
    <property type="match status" value="1"/>
</dbReference>
<evidence type="ECO:0000259" key="2">
    <source>
        <dbReference type="Pfam" id="PF06938"/>
    </source>
</evidence>
<accession>A0A484H4P3</accession>
<feature type="region of interest" description="Disordered" evidence="1">
    <location>
        <begin position="1"/>
        <end position="28"/>
    </location>
</feature>
<evidence type="ECO:0000259" key="3">
    <source>
        <dbReference type="Pfam" id="PF21028"/>
    </source>
</evidence>
<dbReference type="Pfam" id="PF21028">
    <property type="entry name" value="DUF1285_C"/>
    <property type="match status" value="1"/>
</dbReference>
<name>A0A484H4P3_9ZZZZ</name>
<feature type="domain" description="DUF1285" evidence="2">
    <location>
        <begin position="28"/>
        <end position="84"/>
    </location>
</feature>
<evidence type="ECO:0000256" key="1">
    <source>
        <dbReference type="SAM" id="MobiDB-lite"/>
    </source>
</evidence>
<organism evidence="4">
    <name type="scientific">invertebrate metagenome</name>
    <dbReference type="NCBI Taxonomy" id="1711999"/>
    <lineage>
        <taxon>unclassified sequences</taxon>
        <taxon>metagenomes</taxon>
        <taxon>organismal metagenomes</taxon>
    </lineage>
</organism>
<dbReference type="InterPro" id="IPR048341">
    <property type="entry name" value="DUF1285_N"/>
</dbReference>
<proteinExistence type="predicted"/>
<dbReference type="InterPro" id="IPR048342">
    <property type="entry name" value="DUF1285_C"/>
</dbReference>